<dbReference type="Pfam" id="PF00512">
    <property type="entry name" value="HisKA"/>
    <property type="match status" value="1"/>
</dbReference>
<dbReference type="Gene3D" id="3.30.450.20">
    <property type="entry name" value="PAS domain"/>
    <property type="match status" value="1"/>
</dbReference>
<dbReference type="InterPro" id="IPR036890">
    <property type="entry name" value="HATPase_C_sf"/>
</dbReference>
<feature type="transmembrane region" description="Helical" evidence="9">
    <location>
        <begin position="101"/>
        <end position="122"/>
    </location>
</feature>
<reference evidence="14" key="1">
    <citation type="journal article" date="2019" name="Int. J. Syst. Evol. Microbiol.">
        <title>The Global Catalogue of Microorganisms (GCM) 10K type strain sequencing project: providing services to taxonomists for standard genome sequencing and annotation.</title>
        <authorList>
            <consortium name="The Broad Institute Genomics Platform"/>
            <consortium name="The Broad Institute Genome Sequencing Center for Infectious Disease"/>
            <person name="Wu L."/>
            <person name="Ma J."/>
        </authorList>
    </citation>
    <scope>NUCLEOTIDE SEQUENCE [LARGE SCALE GENOMIC DNA]</scope>
    <source>
        <strain evidence="14">CGMCC 1.6774</strain>
    </source>
</reference>
<evidence type="ECO:0000259" key="10">
    <source>
        <dbReference type="PROSITE" id="PS50109"/>
    </source>
</evidence>
<evidence type="ECO:0000256" key="3">
    <source>
        <dbReference type="ARBA" id="ARBA00022553"/>
    </source>
</evidence>
<evidence type="ECO:0000256" key="9">
    <source>
        <dbReference type="SAM" id="Phobius"/>
    </source>
</evidence>
<keyword evidence="9" id="KW-0812">Transmembrane</keyword>
<keyword evidence="8" id="KW-0902">Two-component regulatory system</keyword>
<dbReference type="PROSITE" id="PS50113">
    <property type="entry name" value="PAC"/>
    <property type="match status" value="1"/>
</dbReference>
<gene>
    <name evidence="13" type="ORF">ACFSOX_12865</name>
</gene>
<dbReference type="PANTHER" id="PTHR43065:SF10">
    <property type="entry name" value="PEROXIDE STRESS-ACTIVATED HISTIDINE KINASE MAK3"/>
    <property type="match status" value="1"/>
</dbReference>
<dbReference type="Gene3D" id="1.10.287.130">
    <property type="match status" value="1"/>
</dbReference>
<dbReference type="PANTHER" id="PTHR43065">
    <property type="entry name" value="SENSOR HISTIDINE KINASE"/>
    <property type="match status" value="1"/>
</dbReference>
<evidence type="ECO:0000313" key="14">
    <source>
        <dbReference type="Proteomes" id="UP001597314"/>
    </source>
</evidence>
<dbReference type="InterPro" id="IPR004358">
    <property type="entry name" value="Sig_transdc_His_kin-like_C"/>
</dbReference>
<dbReference type="PROSITE" id="PS50112">
    <property type="entry name" value="PAS"/>
    <property type="match status" value="1"/>
</dbReference>
<dbReference type="CDD" id="cd00082">
    <property type="entry name" value="HisKA"/>
    <property type="match status" value="1"/>
</dbReference>
<proteinExistence type="predicted"/>
<dbReference type="Pfam" id="PF00989">
    <property type="entry name" value="PAS"/>
    <property type="match status" value="1"/>
</dbReference>
<evidence type="ECO:0000256" key="6">
    <source>
        <dbReference type="ARBA" id="ARBA00022777"/>
    </source>
</evidence>
<keyword evidence="3" id="KW-0597">Phosphoprotein</keyword>
<dbReference type="EC" id="2.7.13.3" evidence="2"/>
<evidence type="ECO:0000259" key="12">
    <source>
        <dbReference type="PROSITE" id="PS50113"/>
    </source>
</evidence>
<dbReference type="Pfam" id="PF02518">
    <property type="entry name" value="HATPase_c"/>
    <property type="match status" value="1"/>
</dbReference>
<organism evidence="13 14">
    <name type="scientific">Rhodoplanes azumiensis</name>
    <dbReference type="NCBI Taxonomy" id="1897628"/>
    <lineage>
        <taxon>Bacteria</taxon>
        <taxon>Pseudomonadati</taxon>
        <taxon>Pseudomonadota</taxon>
        <taxon>Alphaproteobacteria</taxon>
        <taxon>Hyphomicrobiales</taxon>
        <taxon>Nitrobacteraceae</taxon>
        <taxon>Rhodoplanes</taxon>
    </lineage>
</organism>
<evidence type="ECO:0000256" key="4">
    <source>
        <dbReference type="ARBA" id="ARBA00022679"/>
    </source>
</evidence>
<dbReference type="RefSeq" id="WP_378478217.1">
    <property type="nucleotide sequence ID" value="NZ_JBHUIW010000013.1"/>
</dbReference>
<dbReference type="InterPro" id="IPR013767">
    <property type="entry name" value="PAS_fold"/>
</dbReference>
<dbReference type="InterPro" id="IPR003594">
    <property type="entry name" value="HATPase_dom"/>
</dbReference>
<evidence type="ECO:0000256" key="2">
    <source>
        <dbReference type="ARBA" id="ARBA00012438"/>
    </source>
</evidence>
<feature type="domain" description="Histidine kinase" evidence="10">
    <location>
        <begin position="290"/>
        <end position="505"/>
    </location>
</feature>
<comment type="caution">
    <text evidence="13">The sequence shown here is derived from an EMBL/GenBank/DDBJ whole genome shotgun (WGS) entry which is preliminary data.</text>
</comment>
<keyword evidence="7" id="KW-0067">ATP-binding</keyword>
<comment type="catalytic activity">
    <reaction evidence="1">
        <text>ATP + protein L-histidine = ADP + protein N-phospho-L-histidine.</text>
        <dbReference type="EC" id="2.7.13.3"/>
    </reaction>
</comment>
<dbReference type="SMART" id="SM00387">
    <property type="entry name" value="HATPase_c"/>
    <property type="match status" value="1"/>
</dbReference>
<sequence>MAEIELRSSDPPAAAAIVPPSGRARPVQERAVWYVAGAALPVVAFLLHRVASGLSDAQADLVFMVPPVLIVGAFGGLGPGVLATLLALGLHLMPFGAPLGATGPALIAGATFGLIGLGMAVFGERLRLARDEAAARTRGLMAREAHLQSILSNVPDAVIIADERGRIELFSPAAERLFGYTAAEVRGRNLGVLMPQPYSDAHQDQVERYLRTGERHIIGTGRVVVGERKDGTTFPIALTVGEMRSDGRRFFTGFVRDLTERQETEAQLQRLQSELLHVSRLTAMGEMASALAHELNQPLSAIANYLTGSRRLLADPAEDKLVMVREAIDAAVAQSLRAGQIIRRLRDFVANREPEKRVESLKALIEETSALALVGARESGVRVRLLLDPAADRVFVDRVQIQQVLLNLMRNAIEAMEASPQRILTVATAPGPDRSVMIEVADTGSGIAAEIAGQLFQPFATTKAYGMGIGLSISRTIVEGHDGRIWAEPCPGGGASFRFTLPAVVGEELGDVG</sequence>
<feature type="transmembrane region" description="Helical" evidence="9">
    <location>
        <begin position="63"/>
        <end position="89"/>
    </location>
</feature>
<name>A0ABW5AK58_9BRAD</name>
<dbReference type="InterPro" id="IPR005467">
    <property type="entry name" value="His_kinase_dom"/>
</dbReference>
<keyword evidence="9" id="KW-1133">Transmembrane helix</keyword>
<evidence type="ECO:0000256" key="5">
    <source>
        <dbReference type="ARBA" id="ARBA00022741"/>
    </source>
</evidence>
<dbReference type="CDD" id="cd00130">
    <property type="entry name" value="PAS"/>
    <property type="match status" value="1"/>
</dbReference>
<keyword evidence="6" id="KW-0418">Kinase</keyword>
<dbReference type="SUPFAM" id="SSF55874">
    <property type="entry name" value="ATPase domain of HSP90 chaperone/DNA topoisomerase II/histidine kinase"/>
    <property type="match status" value="1"/>
</dbReference>
<dbReference type="SMART" id="SM00388">
    <property type="entry name" value="HisKA"/>
    <property type="match status" value="1"/>
</dbReference>
<keyword evidence="14" id="KW-1185">Reference proteome</keyword>
<dbReference type="Gene3D" id="3.30.565.10">
    <property type="entry name" value="Histidine kinase-like ATPase, C-terminal domain"/>
    <property type="match status" value="1"/>
</dbReference>
<evidence type="ECO:0000256" key="8">
    <source>
        <dbReference type="ARBA" id="ARBA00023012"/>
    </source>
</evidence>
<keyword evidence="9" id="KW-0472">Membrane</keyword>
<dbReference type="InterPro" id="IPR000700">
    <property type="entry name" value="PAS-assoc_C"/>
</dbReference>
<dbReference type="InterPro" id="IPR003661">
    <property type="entry name" value="HisK_dim/P_dom"/>
</dbReference>
<dbReference type="InterPro" id="IPR000014">
    <property type="entry name" value="PAS"/>
</dbReference>
<evidence type="ECO:0000313" key="13">
    <source>
        <dbReference type="EMBL" id="MFD2183046.1"/>
    </source>
</evidence>
<evidence type="ECO:0000256" key="1">
    <source>
        <dbReference type="ARBA" id="ARBA00000085"/>
    </source>
</evidence>
<feature type="domain" description="PAC" evidence="12">
    <location>
        <begin position="211"/>
        <end position="270"/>
    </location>
</feature>
<keyword evidence="5" id="KW-0547">Nucleotide-binding</keyword>
<evidence type="ECO:0000256" key="7">
    <source>
        <dbReference type="ARBA" id="ARBA00022840"/>
    </source>
</evidence>
<dbReference type="Proteomes" id="UP001597314">
    <property type="component" value="Unassembled WGS sequence"/>
</dbReference>
<dbReference type="NCBIfam" id="TIGR00229">
    <property type="entry name" value="sensory_box"/>
    <property type="match status" value="1"/>
</dbReference>
<feature type="transmembrane region" description="Helical" evidence="9">
    <location>
        <begin position="31"/>
        <end position="51"/>
    </location>
</feature>
<dbReference type="SUPFAM" id="SSF47384">
    <property type="entry name" value="Homodimeric domain of signal transducing histidine kinase"/>
    <property type="match status" value="1"/>
</dbReference>
<protein>
    <recommendedName>
        <fullName evidence="2">histidine kinase</fullName>
        <ecNumber evidence="2">2.7.13.3</ecNumber>
    </recommendedName>
</protein>
<dbReference type="EMBL" id="JBHUIW010000013">
    <property type="protein sequence ID" value="MFD2183046.1"/>
    <property type="molecule type" value="Genomic_DNA"/>
</dbReference>
<dbReference type="PRINTS" id="PR00344">
    <property type="entry name" value="BCTRLSENSOR"/>
</dbReference>
<keyword evidence="4" id="KW-0808">Transferase</keyword>
<dbReference type="InterPro" id="IPR035965">
    <property type="entry name" value="PAS-like_dom_sf"/>
</dbReference>
<dbReference type="SMART" id="SM00091">
    <property type="entry name" value="PAS"/>
    <property type="match status" value="1"/>
</dbReference>
<feature type="domain" description="PAS" evidence="11">
    <location>
        <begin position="143"/>
        <end position="213"/>
    </location>
</feature>
<accession>A0ABW5AK58</accession>
<dbReference type="InterPro" id="IPR036097">
    <property type="entry name" value="HisK_dim/P_sf"/>
</dbReference>
<evidence type="ECO:0000259" key="11">
    <source>
        <dbReference type="PROSITE" id="PS50112"/>
    </source>
</evidence>
<dbReference type="Gene3D" id="6.10.250.2580">
    <property type="match status" value="1"/>
</dbReference>
<dbReference type="SUPFAM" id="SSF55785">
    <property type="entry name" value="PYP-like sensor domain (PAS domain)"/>
    <property type="match status" value="1"/>
</dbReference>
<dbReference type="PROSITE" id="PS50109">
    <property type="entry name" value="HIS_KIN"/>
    <property type="match status" value="1"/>
</dbReference>